<reference evidence="1" key="1">
    <citation type="submission" date="2019-11" db="EMBL/GenBank/DDBJ databases">
        <authorList>
            <person name="Feng L."/>
        </authorList>
    </citation>
    <scope>NUCLEOTIDE SEQUENCE</scope>
    <source>
        <strain evidence="1">AcaccaeLFYP115</strain>
    </source>
</reference>
<dbReference type="InterPro" id="IPR045962">
    <property type="entry name" value="DUF6382"/>
</dbReference>
<dbReference type="Pfam" id="PF19909">
    <property type="entry name" value="DUF6382"/>
    <property type="match status" value="1"/>
</dbReference>
<dbReference type="AlphaFoldDB" id="A0A6N2WGW4"/>
<proteinExistence type="predicted"/>
<dbReference type="InterPro" id="IPR008984">
    <property type="entry name" value="SMAD_FHA_dom_sf"/>
</dbReference>
<gene>
    <name evidence="1" type="primary">garA</name>
    <name evidence="1" type="ORF">ACLFYP115_03362</name>
</gene>
<dbReference type="PROSITE" id="PS50006">
    <property type="entry name" value="FHA_DOMAIN"/>
    <property type="match status" value="1"/>
</dbReference>
<protein>
    <submittedName>
        <fullName evidence="1">Glycogen accumulation regulator GarA</fullName>
    </submittedName>
</protein>
<dbReference type="InterPro" id="IPR050923">
    <property type="entry name" value="Cell_Proc_Reg/RNA_Proc"/>
</dbReference>
<dbReference type="InterPro" id="IPR000253">
    <property type="entry name" value="FHA_dom"/>
</dbReference>
<dbReference type="PANTHER" id="PTHR23308">
    <property type="entry name" value="NUCLEAR INHIBITOR OF PROTEIN PHOSPHATASE-1"/>
    <property type="match status" value="1"/>
</dbReference>
<organism evidence="1">
    <name type="scientific">Anaerostipes caccae</name>
    <dbReference type="NCBI Taxonomy" id="105841"/>
    <lineage>
        <taxon>Bacteria</taxon>
        <taxon>Bacillati</taxon>
        <taxon>Bacillota</taxon>
        <taxon>Clostridia</taxon>
        <taxon>Lachnospirales</taxon>
        <taxon>Lachnospiraceae</taxon>
        <taxon>Anaerostipes</taxon>
    </lineage>
</organism>
<dbReference type="Gene3D" id="2.60.200.20">
    <property type="match status" value="1"/>
</dbReference>
<dbReference type="SUPFAM" id="SSF49879">
    <property type="entry name" value="SMAD/FHA domain"/>
    <property type="match status" value="1"/>
</dbReference>
<dbReference type="SMART" id="SM00240">
    <property type="entry name" value="FHA"/>
    <property type="match status" value="1"/>
</dbReference>
<dbReference type="CDD" id="cd00060">
    <property type="entry name" value="FHA"/>
    <property type="match status" value="1"/>
</dbReference>
<sequence length="384" mass="44117">MNEQWVREGFEHYYVVPKTDGEVYEEQVLLSHMITGLLPCELRRTEDEEAYYFHLVSADLYIDQIGKLDARNFFMDLITVIEKAEEHLLNPDHFILTPRHVYVFDGKPALCYVPGNGSDITEQLREFVQSCIDRLDYRNRSQVTFFYELHNRLRKSPVSLDGLKQFITPEPVMNEMEQELPGTKEFMQEESFKRKRKKNSRMQVCSAMLYIPLLFSAAYFAARAWNEGMTYPNLRGIVIGGFLIALNTGCLWAGVKNSRKTIEKPEKAEEQPADETVLMCDETALLVWEKGPVLRLLGAEHTEVELNSAEFTAGRQEEGVDLFLPQPGVSRRHFQIVTEGGGYILRDLGSKNGTFLNGEKVWKETELKSGDIIKAGTEEFEFMV</sequence>
<evidence type="ECO:0000313" key="1">
    <source>
        <dbReference type="EMBL" id="VYT41448.1"/>
    </source>
</evidence>
<dbReference type="RefSeq" id="WP_006568380.1">
    <property type="nucleotide sequence ID" value="NZ_CACRSQ010000010.1"/>
</dbReference>
<dbReference type="EMBL" id="CACRSQ010000010">
    <property type="protein sequence ID" value="VYT41448.1"/>
    <property type="molecule type" value="Genomic_DNA"/>
</dbReference>
<dbReference type="Pfam" id="PF00498">
    <property type="entry name" value="FHA"/>
    <property type="match status" value="1"/>
</dbReference>
<accession>A0A6N2WGW4</accession>
<name>A0A6N2WGW4_9FIRM</name>